<proteinExistence type="predicted"/>
<reference evidence="1 2" key="1">
    <citation type="journal article" date="2019" name="Sci. Rep.">
        <title>A high-quality genome of Eragrostis curvula grass provides insights into Poaceae evolution and supports new strategies to enhance forage quality.</title>
        <authorList>
            <person name="Carballo J."/>
            <person name="Santos B.A.C.M."/>
            <person name="Zappacosta D."/>
            <person name="Garbus I."/>
            <person name="Selva J.P."/>
            <person name="Gallo C.A."/>
            <person name="Diaz A."/>
            <person name="Albertini E."/>
            <person name="Caccamo M."/>
            <person name="Echenique V."/>
        </authorList>
    </citation>
    <scope>NUCLEOTIDE SEQUENCE [LARGE SCALE GENOMIC DNA]</scope>
    <source>
        <strain evidence="2">cv. Victoria</strain>
        <tissue evidence="1">Leaf</tissue>
    </source>
</reference>
<evidence type="ECO:0000313" key="1">
    <source>
        <dbReference type="EMBL" id="TVU43076.1"/>
    </source>
</evidence>
<gene>
    <name evidence="1" type="ORF">EJB05_09512</name>
</gene>
<dbReference type="AlphaFoldDB" id="A0A5J9W559"/>
<dbReference type="Gramene" id="TVU43076">
    <property type="protein sequence ID" value="TVU43076"/>
    <property type="gene ID" value="EJB05_09512"/>
</dbReference>
<sequence>MWHGSFAPSHCCHEPTTRARHRVAHQSPGRGVALTSGVVGSGEYGVVLGPAAAGVLVGANLSSSSEFGGTQRTAHAEPTTPVGSAEFAGVGALAAFLRRNLSAAGVILESSAVTAVVGEASPELYFSMFALLLLGISYP</sequence>
<protein>
    <submittedName>
        <fullName evidence="1">Uncharacterized protein</fullName>
    </submittedName>
</protein>
<comment type="caution">
    <text evidence="1">The sequence shown here is derived from an EMBL/GenBank/DDBJ whole genome shotgun (WGS) entry which is preliminary data.</text>
</comment>
<accession>A0A5J9W559</accession>
<keyword evidence="2" id="KW-1185">Reference proteome</keyword>
<feature type="non-terminal residue" evidence="1">
    <location>
        <position position="1"/>
    </location>
</feature>
<evidence type="ECO:0000313" key="2">
    <source>
        <dbReference type="Proteomes" id="UP000324897"/>
    </source>
</evidence>
<name>A0A5J9W559_9POAL</name>
<dbReference type="EMBL" id="RWGY01000005">
    <property type="protein sequence ID" value="TVU43076.1"/>
    <property type="molecule type" value="Genomic_DNA"/>
</dbReference>
<dbReference type="Proteomes" id="UP000324897">
    <property type="component" value="Unassembled WGS sequence"/>
</dbReference>
<organism evidence="1 2">
    <name type="scientific">Eragrostis curvula</name>
    <name type="common">weeping love grass</name>
    <dbReference type="NCBI Taxonomy" id="38414"/>
    <lineage>
        <taxon>Eukaryota</taxon>
        <taxon>Viridiplantae</taxon>
        <taxon>Streptophyta</taxon>
        <taxon>Embryophyta</taxon>
        <taxon>Tracheophyta</taxon>
        <taxon>Spermatophyta</taxon>
        <taxon>Magnoliopsida</taxon>
        <taxon>Liliopsida</taxon>
        <taxon>Poales</taxon>
        <taxon>Poaceae</taxon>
        <taxon>PACMAD clade</taxon>
        <taxon>Chloridoideae</taxon>
        <taxon>Eragrostideae</taxon>
        <taxon>Eragrostidinae</taxon>
        <taxon>Eragrostis</taxon>
    </lineage>
</organism>